<dbReference type="STRING" id="1415166.NONO_c54380"/>
<dbReference type="eggNOG" id="COG1396">
    <property type="taxonomic scope" value="Bacteria"/>
</dbReference>
<proteinExistence type="predicted"/>
<dbReference type="KEGG" id="nno:NONO_c54380"/>
<evidence type="ECO:0000313" key="2">
    <source>
        <dbReference type="EMBL" id="AHH20218.1"/>
    </source>
</evidence>
<organism evidence="2 3">
    <name type="scientific">Nocardia nova SH22a</name>
    <dbReference type="NCBI Taxonomy" id="1415166"/>
    <lineage>
        <taxon>Bacteria</taxon>
        <taxon>Bacillati</taxon>
        <taxon>Actinomycetota</taxon>
        <taxon>Actinomycetes</taxon>
        <taxon>Mycobacteriales</taxon>
        <taxon>Nocardiaceae</taxon>
        <taxon>Nocardia</taxon>
    </lineage>
</organism>
<keyword evidence="3" id="KW-1185">Reference proteome</keyword>
<gene>
    <name evidence="2" type="ORF">NONO_c54380</name>
</gene>
<dbReference type="PROSITE" id="PS51431">
    <property type="entry name" value="KAIA_C"/>
    <property type="match status" value="1"/>
</dbReference>
<feature type="domain" description="KaiA C-terminal" evidence="1">
    <location>
        <begin position="1"/>
        <end position="14"/>
    </location>
</feature>
<name>W5TMJ8_9NOCA</name>
<dbReference type="Proteomes" id="UP000019150">
    <property type="component" value="Chromosome"/>
</dbReference>
<dbReference type="HOGENOM" id="CLU_055817_1_3_11"/>
<sequence>MQHLCEVYERSATETAALKNLAQQAAVKNWYQEYSAVLPGNFDNYVELESAVKHLVSYQELVPGLLQTEAYARTMIHNYIPDDPDNALQQRVAVRMKRQLIIKRKAEPVTLDVVVHEAALRRVVGGPKIMSAQLRHMADVSTQQNVQLRVLPFAAGMPMGLVPGPFVIMDFGSTSSGRPIEPTVVYVESVVTTAITSRTKPT</sequence>
<dbReference type="InterPro" id="IPR020856">
    <property type="entry name" value="Circadian_clock_protein_KaiA_C"/>
</dbReference>
<accession>W5TMJ8</accession>
<reference evidence="2 3" key="1">
    <citation type="journal article" date="2014" name="Appl. Environ. Microbiol.">
        <title>Insights into the Microbial Degradation of Rubber and Gutta-Percha by Analysis of the Complete Genome of Nocardia nova SH22a.</title>
        <authorList>
            <person name="Luo Q."/>
            <person name="Hiessl S."/>
            <person name="Poehlein A."/>
            <person name="Daniel R."/>
            <person name="Steinbuchel A."/>
        </authorList>
    </citation>
    <scope>NUCLEOTIDE SEQUENCE [LARGE SCALE GENOMIC DNA]</scope>
    <source>
        <strain evidence="2">SH22a</strain>
    </source>
</reference>
<keyword evidence="2" id="KW-0238">DNA-binding</keyword>
<dbReference type="GO" id="GO:0003677">
    <property type="term" value="F:DNA binding"/>
    <property type="evidence" value="ECO:0007669"/>
    <property type="project" value="UniProtKB-KW"/>
</dbReference>
<evidence type="ECO:0000259" key="1">
    <source>
        <dbReference type="PROSITE" id="PS51431"/>
    </source>
</evidence>
<dbReference type="EMBL" id="CP006850">
    <property type="protein sequence ID" value="AHH20218.1"/>
    <property type="molecule type" value="Genomic_DNA"/>
</dbReference>
<dbReference type="AlphaFoldDB" id="W5TMJ8"/>
<dbReference type="Pfam" id="PF19054">
    <property type="entry name" value="DUF5753"/>
    <property type="match status" value="1"/>
</dbReference>
<dbReference type="GO" id="GO:0007623">
    <property type="term" value="P:circadian rhythm"/>
    <property type="evidence" value="ECO:0007669"/>
    <property type="project" value="InterPro"/>
</dbReference>
<evidence type="ECO:0000313" key="3">
    <source>
        <dbReference type="Proteomes" id="UP000019150"/>
    </source>
</evidence>
<dbReference type="InterPro" id="IPR043917">
    <property type="entry name" value="DUF5753"/>
</dbReference>
<protein>
    <submittedName>
        <fullName evidence="2">Putative DNA-binding protein</fullName>
    </submittedName>
</protein>
<dbReference type="RefSeq" id="WP_051494827.1">
    <property type="nucleotide sequence ID" value="NZ_CP006850.1"/>
</dbReference>